<dbReference type="STRING" id="443254.Marpi_1496"/>
<gene>
    <name evidence="5" type="ordered locus">Marpi_1496</name>
</gene>
<dbReference type="PANTHER" id="PTHR42781:SF4">
    <property type="entry name" value="SPERMIDINE_PUTRESCINE IMPORT ATP-BINDING PROTEIN POTA"/>
    <property type="match status" value="1"/>
</dbReference>
<dbReference type="KEGG" id="mpz:Marpi_1496"/>
<dbReference type="InterPro" id="IPR003593">
    <property type="entry name" value="AAA+_ATPase"/>
</dbReference>
<organism evidence="5 6">
    <name type="scientific">Marinitoga piezophila (strain DSM 14283 / JCM 11233 / KA3)</name>
    <dbReference type="NCBI Taxonomy" id="443254"/>
    <lineage>
        <taxon>Bacteria</taxon>
        <taxon>Thermotogati</taxon>
        <taxon>Thermotogota</taxon>
        <taxon>Thermotogae</taxon>
        <taxon>Petrotogales</taxon>
        <taxon>Petrotogaceae</taxon>
        <taxon>Marinitoga</taxon>
    </lineage>
</organism>
<evidence type="ECO:0000313" key="6">
    <source>
        <dbReference type="Proteomes" id="UP000007161"/>
    </source>
</evidence>
<keyword evidence="2" id="KW-0547">Nucleotide-binding</keyword>
<dbReference type="GO" id="GO:0016887">
    <property type="term" value="F:ATP hydrolysis activity"/>
    <property type="evidence" value="ECO:0007669"/>
    <property type="project" value="InterPro"/>
</dbReference>
<reference evidence="5 6" key="1">
    <citation type="journal article" date="2012" name="J. Bacteriol.">
        <title>Complete Genome Sequence of the Thermophilic, Piezophilic, Heterotrophic Bacterium Marinitoga piezophila KA3.</title>
        <authorList>
            <person name="Lucas S."/>
            <person name="Han J."/>
            <person name="Lapidus A."/>
            <person name="Cheng J.F."/>
            <person name="Goodwin L.A."/>
            <person name="Pitluck S."/>
            <person name="Peters L."/>
            <person name="Mikhailova N."/>
            <person name="Teshima H."/>
            <person name="Detter J.C."/>
            <person name="Han C."/>
            <person name="Tapia R."/>
            <person name="Land M."/>
            <person name="Hauser L."/>
            <person name="Kyrpides N.C."/>
            <person name="Ivanova N."/>
            <person name="Pagani I."/>
            <person name="Vannier P."/>
            <person name="Oger P."/>
            <person name="Bartlett D.H."/>
            <person name="Noll K.M."/>
            <person name="Woyke T."/>
            <person name="Jebbar M."/>
        </authorList>
    </citation>
    <scope>NUCLEOTIDE SEQUENCE [LARGE SCALE GENOMIC DNA]</scope>
    <source>
        <strain evidence="6">DSM 14283 / JCM 11233 / KA3</strain>
    </source>
</reference>
<dbReference type="InterPro" id="IPR050093">
    <property type="entry name" value="ABC_SmlMolc_Importer"/>
</dbReference>
<name>H2J476_MARPK</name>
<protein>
    <submittedName>
        <fullName evidence="5">ABC-type spermidine/putrescine transport system, ATPase component</fullName>
    </submittedName>
</protein>
<keyword evidence="1" id="KW-0813">Transport</keyword>
<dbReference type="SUPFAM" id="SSF52540">
    <property type="entry name" value="P-loop containing nucleoside triphosphate hydrolases"/>
    <property type="match status" value="1"/>
</dbReference>
<dbReference type="GO" id="GO:0005524">
    <property type="term" value="F:ATP binding"/>
    <property type="evidence" value="ECO:0007669"/>
    <property type="project" value="UniProtKB-KW"/>
</dbReference>
<reference evidence="6" key="2">
    <citation type="submission" date="2012-01" db="EMBL/GenBank/DDBJ databases">
        <title>Complete sequence of chromosome of Marinitoga piezophila KA3.</title>
        <authorList>
            <person name="Lucas S."/>
            <person name="Han J."/>
            <person name="Lapidus A."/>
            <person name="Cheng J.-F."/>
            <person name="Goodwin L."/>
            <person name="Pitluck S."/>
            <person name="Peters L."/>
            <person name="Mikhailova N."/>
            <person name="Teshima H."/>
            <person name="Detter J.C."/>
            <person name="Han C."/>
            <person name="Tapia R."/>
            <person name="Land M."/>
            <person name="Hauser L."/>
            <person name="Kyrpides N."/>
            <person name="Ivanova N."/>
            <person name="Pagani I."/>
            <person name="Jebbar M."/>
            <person name="Vannier P."/>
            <person name="Oger P."/>
            <person name="Cario A."/>
            <person name="Bartlett D."/>
            <person name="Noll K.M."/>
            <person name="Woyke T."/>
        </authorList>
    </citation>
    <scope>NUCLEOTIDE SEQUENCE [LARGE SCALE GENOMIC DNA]</scope>
    <source>
        <strain evidence="6">DSM 14283 / JCM 11233 / KA3</strain>
    </source>
</reference>
<dbReference type="PANTHER" id="PTHR42781">
    <property type="entry name" value="SPERMIDINE/PUTRESCINE IMPORT ATP-BINDING PROTEIN POTA"/>
    <property type="match status" value="1"/>
</dbReference>
<dbReference type="eggNOG" id="COG3842">
    <property type="taxonomic scope" value="Bacteria"/>
</dbReference>
<dbReference type="Proteomes" id="UP000007161">
    <property type="component" value="Chromosome"/>
</dbReference>
<proteinExistence type="predicted"/>
<dbReference type="Pfam" id="PF00005">
    <property type="entry name" value="ABC_tran"/>
    <property type="match status" value="1"/>
</dbReference>
<dbReference type="EMBL" id="CP003257">
    <property type="protein sequence ID" value="AEX85891.1"/>
    <property type="molecule type" value="Genomic_DNA"/>
</dbReference>
<evidence type="ECO:0000256" key="3">
    <source>
        <dbReference type="ARBA" id="ARBA00022840"/>
    </source>
</evidence>
<accession>H2J476</accession>
<dbReference type="InterPro" id="IPR027417">
    <property type="entry name" value="P-loop_NTPase"/>
</dbReference>
<evidence type="ECO:0000313" key="5">
    <source>
        <dbReference type="EMBL" id="AEX85891.1"/>
    </source>
</evidence>
<dbReference type="PROSITE" id="PS00211">
    <property type="entry name" value="ABC_TRANSPORTER_1"/>
    <property type="match status" value="1"/>
</dbReference>
<dbReference type="SMART" id="SM00382">
    <property type="entry name" value="AAA"/>
    <property type="match status" value="1"/>
</dbReference>
<dbReference type="InterPro" id="IPR003439">
    <property type="entry name" value="ABC_transporter-like_ATP-bd"/>
</dbReference>
<dbReference type="HOGENOM" id="CLU_000604_1_22_0"/>
<feature type="domain" description="ABC transporter" evidence="4">
    <location>
        <begin position="1"/>
        <end position="221"/>
    </location>
</feature>
<sequence length="222" mass="25577">MRLKIQIENLEIAIDAFKLTVKEMNIKSGEYVYILGPTGSGKTVFLEILAGFLSPDEGRIYFEGKNVINIPPEKRNIGFMYQNYHLFPHLNVRKNIEFGTRMRNNYDKDFINYLCEKLGIIKLLNRKVQKLSGGEKQRVALARALAIKPSLLLLDEPLSAVDAHTKNEILKLLHELNQEYNLTTIHVTHDEKEIINNSPVYIIKDGELKKRCLNVQAHNNIY</sequence>
<dbReference type="Gene3D" id="3.40.50.300">
    <property type="entry name" value="P-loop containing nucleotide triphosphate hydrolases"/>
    <property type="match status" value="1"/>
</dbReference>
<dbReference type="AlphaFoldDB" id="H2J476"/>
<evidence type="ECO:0000256" key="2">
    <source>
        <dbReference type="ARBA" id="ARBA00022741"/>
    </source>
</evidence>
<dbReference type="InterPro" id="IPR017871">
    <property type="entry name" value="ABC_transporter-like_CS"/>
</dbReference>
<dbReference type="PROSITE" id="PS50893">
    <property type="entry name" value="ABC_TRANSPORTER_2"/>
    <property type="match status" value="1"/>
</dbReference>
<keyword evidence="3" id="KW-0067">ATP-binding</keyword>
<evidence type="ECO:0000256" key="1">
    <source>
        <dbReference type="ARBA" id="ARBA00022448"/>
    </source>
</evidence>
<evidence type="ECO:0000259" key="4">
    <source>
        <dbReference type="PROSITE" id="PS50893"/>
    </source>
</evidence>
<keyword evidence="6" id="KW-1185">Reference proteome</keyword>